<sequence>MAGRGDGQGDGRGGEDERRTRLAAALRDNLRRRKQAKRAAPLDEAQPQDGREAAAEPPESGRRDD</sequence>
<reference evidence="2 3" key="1">
    <citation type="submission" date="2016-10" db="EMBL/GenBank/DDBJ databases">
        <authorList>
            <person name="de Groot N.N."/>
        </authorList>
    </citation>
    <scope>NUCLEOTIDE SEQUENCE [LARGE SCALE GENOMIC DNA]</scope>
    <source>
        <strain evidence="2 3">DSM 15345</strain>
    </source>
</reference>
<evidence type="ECO:0000313" key="2">
    <source>
        <dbReference type="EMBL" id="SDZ73274.1"/>
    </source>
</evidence>
<feature type="region of interest" description="Disordered" evidence="1">
    <location>
        <begin position="1"/>
        <end position="65"/>
    </location>
</feature>
<evidence type="ECO:0000256" key="1">
    <source>
        <dbReference type="SAM" id="MobiDB-lite"/>
    </source>
</evidence>
<dbReference type="AlphaFoldDB" id="A0A1H3VGD1"/>
<dbReference type="Proteomes" id="UP000198703">
    <property type="component" value="Unassembled WGS sequence"/>
</dbReference>
<name>A0A1H3VGD1_9RHOB</name>
<proteinExistence type="predicted"/>
<dbReference type="EMBL" id="FNQM01000001">
    <property type="protein sequence ID" value="SDZ73274.1"/>
    <property type="molecule type" value="Genomic_DNA"/>
</dbReference>
<feature type="compositionally biased region" description="Basic and acidic residues" evidence="1">
    <location>
        <begin position="7"/>
        <end position="20"/>
    </location>
</feature>
<gene>
    <name evidence="2" type="ORF">SAMN05444370_10132</name>
</gene>
<protein>
    <submittedName>
        <fullName evidence="2">Uncharacterized protein</fullName>
    </submittedName>
</protein>
<dbReference type="STRING" id="89524.SAMN05444370_10132"/>
<feature type="compositionally biased region" description="Basic and acidic residues" evidence="1">
    <location>
        <begin position="49"/>
        <end position="65"/>
    </location>
</feature>
<dbReference type="RefSeq" id="WP_093247476.1">
    <property type="nucleotide sequence ID" value="NZ_FNQM01000001.1"/>
</dbReference>
<accession>A0A1H3VGD1</accession>
<keyword evidence="3" id="KW-1185">Reference proteome</keyword>
<evidence type="ECO:0000313" key="3">
    <source>
        <dbReference type="Proteomes" id="UP000198703"/>
    </source>
</evidence>
<organism evidence="2 3">
    <name type="scientific">Rubrimonas cliftonensis</name>
    <dbReference type="NCBI Taxonomy" id="89524"/>
    <lineage>
        <taxon>Bacteria</taxon>
        <taxon>Pseudomonadati</taxon>
        <taxon>Pseudomonadota</taxon>
        <taxon>Alphaproteobacteria</taxon>
        <taxon>Rhodobacterales</taxon>
        <taxon>Paracoccaceae</taxon>
        <taxon>Rubrimonas</taxon>
    </lineage>
</organism>